<proteinExistence type="predicted"/>
<keyword evidence="1" id="KW-1133">Transmembrane helix</keyword>
<evidence type="ECO:0000313" key="3">
    <source>
        <dbReference type="Proteomes" id="UP000478052"/>
    </source>
</evidence>
<accession>A0A6G0Y3B7</accession>
<keyword evidence="1" id="KW-0812">Transmembrane</keyword>
<dbReference type="OrthoDB" id="6614446at2759"/>
<keyword evidence="3" id="KW-1185">Reference proteome</keyword>
<dbReference type="AlphaFoldDB" id="A0A6G0Y3B7"/>
<dbReference type="Proteomes" id="UP000478052">
    <property type="component" value="Unassembled WGS sequence"/>
</dbReference>
<evidence type="ECO:0000313" key="2">
    <source>
        <dbReference type="EMBL" id="KAF0748289.1"/>
    </source>
</evidence>
<gene>
    <name evidence="2" type="ORF">FWK35_00019340</name>
</gene>
<dbReference type="EMBL" id="VUJU01006541">
    <property type="protein sequence ID" value="KAF0748289.1"/>
    <property type="molecule type" value="Genomic_DNA"/>
</dbReference>
<comment type="caution">
    <text evidence="2">The sequence shown here is derived from an EMBL/GenBank/DDBJ whole genome shotgun (WGS) entry which is preliminary data.</text>
</comment>
<protein>
    <submittedName>
        <fullName evidence="2">Uncharacterized protein</fullName>
    </submittedName>
</protein>
<sequence length="142" mass="17025">KPYGRKLTVVLLWLFTLYLIPLWLCHFYVTPMLLVQLFIHVLKKGLYLLRCKSVFNFFFMDITNNQFENFESEENHDSATPTTYKRKIFGRQKTLSETSIYNPIDPQERNKNRQYSFADKTLDCITQCFWQCSSCYQCNEKS</sequence>
<keyword evidence="1" id="KW-0472">Membrane</keyword>
<reference evidence="2 3" key="1">
    <citation type="submission" date="2019-08" db="EMBL/GenBank/DDBJ databases">
        <title>Whole genome of Aphis craccivora.</title>
        <authorList>
            <person name="Voronova N.V."/>
            <person name="Shulinski R.S."/>
            <person name="Bandarenka Y.V."/>
            <person name="Zhorov D.G."/>
            <person name="Warner D."/>
        </authorList>
    </citation>
    <scope>NUCLEOTIDE SEQUENCE [LARGE SCALE GENOMIC DNA]</scope>
    <source>
        <strain evidence="2">180601</strain>
        <tissue evidence="2">Whole Body</tissue>
    </source>
</reference>
<evidence type="ECO:0000256" key="1">
    <source>
        <dbReference type="SAM" id="Phobius"/>
    </source>
</evidence>
<feature type="non-terminal residue" evidence="2">
    <location>
        <position position="1"/>
    </location>
</feature>
<name>A0A6G0Y3B7_APHCR</name>
<organism evidence="2 3">
    <name type="scientific">Aphis craccivora</name>
    <name type="common">Cowpea aphid</name>
    <dbReference type="NCBI Taxonomy" id="307492"/>
    <lineage>
        <taxon>Eukaryota</taxon>
        <taxon>Metazoa</taxon>
        <taxon>Ecdysozoa</taxon>
        <taxon>Arthropoda</taxon>
        <taxon>Hexapoda</taxon>
        <taxon>Insecta</taxon>
        <taxon>Pterygota</taxon>
        <taxon>Neoptera</taxon>
        <taxon>Paraneoptera</taxon>
        <taxon>Hemiptera</taxon>
        <taxon>Sternorrhyncha</taxon>
        <taxon>Aphidomorpha</taxon>
        <taxon>Aphidoidea</taxon>
        <taxon>Aphididae</taxon>
        <taxon>Aphidini</taxon>
        <taxon>Aphis</taxon>
        <taxon>Aphis</taxon>
    </lineage>
</organism>
<feature type="transmembrane region" description="Helical" evidence="1">
    <location>
        <begin position="12"/>
        <end position="42"/>
    </location>
</feature>